<evidence type="ECO:0000313" key="2">
    <source>
        <dbReference type="EMBL" id="MCL6740936.1"/>
    </source>
</evidence>
<sequence length="134" mass="13937">MRLIGPILALMLAAQPALAKPPGLVVKMGETWIFSVAHGQPARARKAAVKAMPAAGEMKVSLSALMGTTMTITNNSRFDYAYKATLILPDGKAGAAKSCAVPANGKLAIEHWPKAVAAIRLGDFKRAPAGSLCP</sequence>
<accession>A0ABT0S946</accession>
<organism evidence="2 3">
    <name type="scientific">Sphingomonas brevis</name>
    <dbReference type="NCBI Taxonomy" id="2908206"/>
    <lineage>
        <taxon>Bacteria</taxon>
        <taxon>Pseudomonadati</taxon>
        <taxon>Pseudomonadota</taxon>
        <taxon>Alphaproteobacteria</taxon>
        <taxon>Sphingomonadales</taxon>
        <taxon>Sphingomonadaceae</taxon>
        <taxon>Sphingomonas</taxon>
    </lineage>
</organism>
<feature type="signal peptide" evidence="1">
    <location>
        <begin position="1"/>
        <end position="19"/>
    </location>
</feature>
<proteinExistence type="predicted"/>
<feature type="chain" id="PRO_5045091395" evidence="1">
    <location>
        <begin position="20"/>
        <end position="134"/>
    </location>
</feature>
<protein>
    <submittedName>
        <fullName evidence="2">Uncharacterized protein</fullName>
    </submittedName>
</protein>
<dbReference type="RefSeq" id="WP_249915344.1">
    <property type="nucleotide sequence ID" value="NZ_JAMGBB010000001.1"/>
</dbReference>
<dbReference type="Proteomes" id="UP001165383">
    <property type="component" value="Unassembled WGS sequence"/>
</dbReference>
<evidence type="ECO:0000313" key="3">
    <source>
        <dbReference type="Proteomes" id="UP001165383"/>
    </source>
</evidence>
<keyword evidence="3" id="KW-1185">Reference proteome</keyword>
<dbReference type="EMBL" id="JAMGBB010000001">
    <property type="protein sequence ID" value="MCL6740936.1"/>
    <property type="molecule type" value="Genomic_DNA"/>
</dbReference>
<comment type="caution">
    <text evidence="2">The sequence shown here is derived from an EMBL/GenBank/DDBJ whole genome shotgun (WGS) entry which is preliminary data.</text>
</comment>
<keyword evidence="1" id="KW-0732">Signal</keyword>
<evidence type="ECO:0000256" key="1">
    <source>
        <dbReference type="SAM" id="SignalP"/>
    </source>
</evidence>
<gene>
    <name evidence="2" type="ORF">LZ518_07305</name>
</gene>
<name>A0ABT0S946_9SPHN</name>
<reference evidence="2" key="1">
    <citation type="submission" date="2022-05" db="EMBL/GenBank/DDBJ databases">
        <authorList>
            <person name="Jo J.-H."/>
            <person name="Im W.-T."/>
        </authorList>
    </citation>
    <scope>NUCLEOTIDE SEQUENCE</scope>
    <source>
        <strain evidence="2">RB56-2</strain>
    </source>
</reference>